<dbReference type="EMBL" id="BQKI01000080">
    <property type="protein sequence ID" value="GJN27994.1"/>
    <property type="molecule type" value="Genomic_DNA"/>
</dbReference>
<accession>A0AAV5EZJ3</accession>
<proteinExistence type="predicted"/>
<name>A0AAV5EZJ3_ELECO</name>
<protein>
    <submittedName>
        <fullName evidence="1">Uncharacterized protein</fullName>
    </submittedName>
</protein>
<sequence>MGQRIEDFTPLIFSMVPKRIANRRTMASMLGNQAWIQDIHGVTTVEVIMEFLQLWDLIIKLDLQPGVTSGISPAQDVIQLGQLMKHCFRDLLPSVLGNGYGKLGLPTRADFSFG</sequence>
<evidence type="ECO:0000313" key="2">
    <source>
        <dbReference type="Proteomes" id="UP001054889"/>
    </source>
</evidence>
<evidence type="ECO:0000313" key="1">
    <source>
        <dbReference type="EMBL" id="GJN27994.1"/>
    </source>
</evidence>
<dbReference type="AlphaFoldDB" id="A0AAV5EZJ3"/>
<reference evidence="1" key="2">
    <citation type="submission" date="2021-12" db="EMBL/GenBank/DDBJ databases">
        <title>Resequencing data analysis of finger millet.</title>
        <authorList>
            <person name="Hatakeyama M."/>
            <person name="Aluri S."/>
            <person name="Balachadran M.T."/>
            <person name="Sivarajan S.R."/>
            <person name="Poveda L."/>
            <person name="Shimizu-Inatsugi R."/>
            <person name="Schlapbach R."/>
            <person name="Sreeman S.M."/>
            <person name="Shimizu K.K."/>
        </authorList>
    </citation>
    <scope>NUCLEOTIDE SEQUENCE</scope>
</reference>
<organism evidence="1 2">
    <name type="scientific">Eleusine coracana subsp. coracana</name>
    <dbReference type="NCBI Taxonomy" id="191504"/>
    <lineage>
        <taxon>Eukaryota</taxon>
        <taxon>Viridiplantae</taxon>
        <taxon>Streptophyta</taxon>
        <taxon>Embryophyta</taxon>
        <taxon>Tracheophyta</taxon>
        <taxon>Spermatophyta</taxon>
        <taxon>Magnoliopsida</taxon>
        <taxon>Liliopsida</taxon>
        <taxon>Poales</taxon>
        <taxon>Poaceae</taxon>
        <taxon>PACMAD clade</taxon>
        <taxon>Chloridoideae</taxon>
        <taxon>Cynodonteae</taxon>
        <taxon>Eleusininae</taxon>
        <taxon>Eleusine</taxon>
    </lineage>
</organism>
<comment type="caution">
    <text evidence="1">The sequence shown here is derived from an EMBL/GenBank/DDBJ whole genome shotgun (WGS) entry which is preliminary data.</text>
</comment>
<dbReference type="Proteomes" id="UP001054889">
    <property type="component" value="Unassembled WGS sequence"/>
</dbReference>
<reference evidence="1" key="1">
    <citation type="journal article" date="2018" name="DNA Res.">
        <title>Multiple hybrid de novo genome assembly of finger millet, an orphan allotetraploid crop.</title>
        <authorList>
            <person name="Hatakeyama M."/>
            <person name="Aluri S."/>
            <person name="Balachadran M.T."/>
            <person name="Sivarajan S.R."/>
            <person name="Patrignani A."/>
            <person name="Gruter S."/>
            <person name="Poveda L."/>
            <person name="Shimizu-Inatsugi R."/>
            <person name="Baeten J."/>
            <person name="Francoijs K.J."/>
            <person name="Nataraja K.N."/>
            <person name="Reddy Y.A.N."/>
            <person name="Phadnis S."/>
            <person name="Ravikumar R.L."/>
            <person name="Schlapbach R."/>
            <person name="Sreeman S.M."/>
            <person name="Shimizu K.K."/>
        </authorList>
    </citation>
    <scope>NUCLEOTIDE SEQUENCE</scope>
</reference>
<gene>
    <name evidence="1" type="primary">gb16071</name>
    <name evidence="1" type="ORF">PR202_gb16071</name>
</gene>
<keyword evidence="2" id="KW-1185">Reference proteome</keyword>